<dbReference type="Proteomes" id="UP001610335">
    <property type="component" value="Unassembled WGS sequence"/>
</dbReference>
<protein>
    <submittedName>
        <fullName evidence="1">Uncharacterized protein</fullName>
    </submittedName>
</protein>
<gene>
    <name evidence="1" type="ORF">BDW59DRAFT_175342</name>
</gene>
<organism evidence="1 2">
    <name type="scientific">Aspergillus cavernicola</name>
    <dbReference type="NCBI Taxonomy" id="176166"/>
    <lineage>
        <taxon>Eukaryota</taxon>
        <taxon>Fungi</taxon>
        <taxon>Dikarya</taxon>
        <taxon>Ascomycota</taxon>
        <taxon>Pezizomycotina</taxon>
        <taxon>Eurotiomycetes</taxon>
        <taxon>Eurotiomycetidae</taxon>
        <taxon>Eurotiales</taxon>
        <taxon>Aspergillaceae</taxon>
        <taxon>Aspergillus</taxon>
        <taxon>Aspergillus subgen. Nidulantes</taxon>
    </lineage>
</organism>
<dbReference type="PANTHER" id="PTHR38115:SF1">
    <property type="entry name" value="LIPOCALIN-LIKE DOMAIN-CONTAINING PROTEIN"/>
    <property type="match status" value="1"/>
</dbReference>
<dbReference type="InterPro" id="IPR012674">
    <property type="entry name" value="Calycin"/>
</dbReference>
<keyword evidence="2" id="KW-1185">Reference proteome</keyword>
<proteinExistence type="predicted"/>
<dbReference type="EMBL" id="JBFXLS010000088">
    <property type="protein sequence ID" value="KAL2817925.1"/>
    <property type="molecule type" value="Genomic_DNA"/>
</dbReference>
<evidence type="ECO:0000313" key="2">
    <source>
        <dbReference type="Proteomes" id="UP001610335"/>
    </source>
</evidence>
<evidence type="ECO:0000313" key="1">
    <source>
        <dbReference type="EMBL" id="KAL2817925.1"/>
    </source>
</evidence>
<dbReference type="PANTHER" id="PTHR38115">
    <property type="entry name" value="LIPOCALIN-LIKE DOMAIN-CONTAINING PROTEIN"/>
    <property type="match status" value="1"/>
</dbReference>
<reference evidence="1 2" key="1">
    <citation type="submission" date="2024-07" db="EMBL/GenBank/DDBJ databases">
        <title>Section-level genome sequencing and comparative genomics of Aspergillus sections Usti and Cavernicolus.</title>
        <authorList>
            <consortium name="Lawrence Berkeley National Laboratory"/>
            <person name="Nybo J.L."/>
            <person name="Vesth T.C."/>
            <person name="Theobald S."/>
            <person name="Frisvad J.C."/>
            <person name="Larsen T.O."/>
            <person name="Kjaerboelling I."/>
            <person name="Rothschild-Mancinelli K."/>
            <person name="Lyhne E.K."/>
            <person name="Kogle M.E."/>
            <person name="Barry K."/>
            <person name="Clum A."/>
            <person name="Na H."/>
            <person name="Ledsgaard L."/>
            <person name="Lin J."/>
            <person name="Lipzen A."/>
            <person name="Kuo A."/>
            <person name="Riley R."/>
            <person name="Mondo S."/>
            <person name="LaButti K."/>
            <person name="Haridas S."/>
            <person name="Pangalinan J."/>
            <person name="Salamov A.A."/>
            <person name="Simmons B.A."/>
            <person name="Magnuson J.K."/>
            <person name="Chen J."/>
            <person name="Drula E."/>
            <person name="Henrissat B."/>
            <person name="Wiebenga A."/>
            <person name="Lubbers R.J."/>
            <person name="Gomes A.C."/>
            <person name="Makela M.R."/>
            <person name="Stajich J."/>
            <person name="Grigoriev I.V."/>
            <person name="Mortensen U.H."/>
            <person name="De vries R.P."/>
            <person name="Baker S.E."/>
            <person name="Andersen M.R."/>
        </authorList>
    </citation>
    <scope>NUCLEOTIDE SEQUENCE [LARGE SCALE GENOMIC DNA]</scope>
    <source>
        <strain evidence="1 2">CBS 600.67</strain>
    </source>
</reference>
<dbReference type="SUPFAM" id="SSF50814">
    <property type="entry name" value="Lipocalins"/>
    <property type="match status" value="1"/>
</dbReference>
<name>A0ABR4HR06_9EURO</name>
<dbReference type="Gene3D" id="2.40.128.20">
    <property type="match status" value="1"/>
</dbReference>
<dbReference type="InterPro" id="IPR053037">
    <property type="entry name" value="Pericyclase_pydY-like"/>
</dbReference>
<sequence length="212" mass="23237">MAPSSDAGVLNISGNWIMDKTRSTDLDSVFKLQGIGWITRKAVTASTVTLTITQTAELDDSTAGSTELITLQQVLTGGFGSGPERRPLTWADLKHNDTLFGSVIIRSRYVTGVKDSGCRVRPVLECQTQVTGSDIESFLTEAVVMGQNTHATEEYIEKAFIQDFVCSVNSGWTAEQLWALETIGEEEYLTRKVVVAKGTSNECARVFYKRAQ</sequence>
<comment type="caution">
    <text evidence="1">The sequence shown here is derived from an EMBL/GenBank/DDBJ whole genome shotgun (WGS) entry which is preliminary data.</text>
</comment>
<accession>A0ABR4HR06</accession>